<evidence type="ECO:0000256" key="1">
    <source>
        <dbReference type="ARBA" id="ARBA00004496"/>
    </source>
</evidence>
<keyword evidence="5" id="KW-0804">Transcription</keyword>
<dbReference type="Pfam" id="PF00376">
    <property type="entry name" value="MerR"/>
    <property type="match status" value="1"/>
</dbReference>
<organism evidence="7 8">
    <name type="scientific">Sneathiella litorea</name>
    <dbReference type="NCBI Taxonomy" id="2606216"/>
    <lineage>
        <taxon>Bacteria</taxon>
        <taxon>Pseudomonadati</taxon>
        <taxon>Pseudomonadota</taxon>
        <taxon>Alphaproteobacteria</taxon>
        <taxon>Sneathiellales</taxon>
        <taxon>Sneathiellaceae</taxon>
        <taxon>Sneathiella</taxon>
    </lineage>
</organism>
<accession>A0A6L8W7A3</accession>
<evidence type="ECO:0000259" key="6">
    <source>
        <dbReference type="PROSITE" id="PS50937"/>
    </source>
</evidence>
<reference evidence="7 8" key="1">
    <citation type="submission" date="2019-12" db="EMBL/GenBank/DDBJ databases">
        <title>Snethiella sp. nov. sp. isolated from sea sand.</title>
        <authorList>
            <person name="Kim J."/>
            <person name="Jeong S.E."/>
            <person name="Jung H.S."/>
            <person name="Jeon C.O."/>
        </authorList>
    </citation>
    <scope>NUCLEOTIDE SEQUENCE [LARGE SCALE GENOMIC DNA]</scope>
    <source>
        <strain evidence="7 8">DP05</strain>
    </source>
</reference>
<dbReference type="GO" id="GO:0003677">
    <property type="term" value="F:DNA binding"/>
    <property type="evidence" value="ECO:0007669"/>
    <property type="project" value="UniProtKB-KW"/>
</dbReference>
<evidence type="ECO:0000256" key="3">
    <source>
        <dbReference type="ARBA" id="ARBA00023015"/>
    </source>
</evidence>
<dbReference type="NCBIfam" id="TIGR02044">
    <property type="entry name" value="CueR"/>
    <property type="match status" value="1"/>
</dbReference>
<dbReference type="PANTHER" id="PTHR30204">
    <property type="entry name" value="REDOX-CYCLING DRUG-SENSING TRANSCRIPTIONAL ACTIVATOR SOXR"/>
    <property type="match status" value="1"/>
</dbReference>
<dbReference type="GO" id="GO:0005507">
    <property type="term" value="F:copper ion binding"/>
    <property type="evidence" value="ECO:0007669"/>
    <property type="project" value="InterPro"/>
</dbReference>
<keyword evidence="4" id="KW-0238">DNA-binding</keyword>
<proteinExistence type="predicted"/>
<dbReference type="PANTHER" id="PTHR30204:SF94">
    <property type="entry name" value="HEAVY METAL-DEPENDENT TRANSCRIPTIONAL REGULATOR HI_0293-RELATED"/>
    <property type="match status" value="1"/>
</dbReference>
<evidence type="ECO:0000256" key="5">
    <source>
        <dbReference type="ARBA" id="ARBA00023163"/>
    </source>
</evidence>
<comment type="subcellular location">
    <subcellularLocation>
        <location evidence="1">Cytoplasm</location>
    </subcellularLocation>
</comment>
<dbReference type="GO" id="GO:0005737">
    <property type="term" value="C:cytoplasm"/>
    <property type="evidence" value="ECO:0007669"/>
    <property type="project" value="UniProtKB-SubCell"/>
</dbReference>
<dbReference type="SUPFAM" id="SSF46955">
    <property type="entry name" value="Putative DNA-binding domain"/>
    <property type="match status" value="1"/>
</dbReference>
<dbReference type="InterPro" id="IPR009061">
    <property type="entry name" value="DNA-bd_dom_put_sf"/>
</dbReference>
<gene>
    <name evidence="7" type="primary">cueR</name>
    <name evidence="7" type="ORF">GQE98_07210</name>
</gene>
<evidence type="ECO:0000313" key="8">
    <source>
        <dbReference type="Proteomes" id="UP000476030"/>
    </source>
</evidence>
<dbReference type="PRINTS" id="PR00040">
    <property type="entry name" value="HTHMERR"/>
</dbReference>
<dbReference type="InterPro" id="IPR015358">
    <property type="entry name" value="Tscrpt_reg_MerR_DNA-bd"/>
</dbReference>
<dbReference type="Proteomes" id="UP000476030">
    <property type="component" value="Unassembled WGS sequence"/>
</dbReference>
<dbReference type="SMART" id="SM00422">
    <property type="entry name" value="HTH_MERR"/>
    <property type="match status" value="1"/>
</dbReference>
<dbReference type="AlphaFoldDB" id="A0A6L8W7A3"/>
<dbReference type="Gene3D" id="1.10.1660.10">
    <property type="match status" value="1"/>
</dbReference>
<evidence type="ECO:0000256" key="2">
    <source>
        <dbReference type="ARBA" id="ARBA00022490"/>
    </source>
</evidence>
<comment type="caution">
    <text evidence="7">The sequence shown here is derived from an EMBL/GenBank/DDBJ whole genome shotgun (WGS) entry which is preliminary data.</text>
</comment>
<name>A0A6L8W7A3_9PROT</name>
<keyword evidence="3" id="KW-0805">Transcription regulation</keyword>
<dbReference type="PROSITE" id="PS50937">
    <property type="entry name" value="HTH_MERR_2"/>
    <property type="match status" value="1"/>
</dbReference>
<dbReference type="InterPro" id="IPR000551">
    <property type="entry name" value="MerR-type_HTH_dom"/>
</dbReference>
<evidence type="ECO:0000256" key="4">
    <source>
        <dbReference type="ARBA" id="ARBA00023125"/>
    </source>
</evidence>
<sequence>MYTIGDTAKATDLPTKTVRYYADIGLVMPSGRSDSGYRLYSGREINKLIFIRRARSFGFSVQECRELLSLYEDQERSSRDVKAIALRRIAEIEKKLLELQSLHKELSYLAETCNGDNRPDCPIISGMSG</sequence>
<protein>
    <submittedName>
        <fullName evidence="7">Cu(I)-responsive transcriptional regulator</fullName>
    </submittedName>
</protein>
<dbReference type="GO" id="GO:0003700">
    <property type="term" value="F:DNA-binding transcription factor activity"/>
    <property type="evidence" value="ECO:0007669"/>
    <property type="project" value="InterPro"/>
</dbReference>
<keyword evidence="8" id="KW-1185">Reference proteome</keyword>
<keyword evidence="2" id="KW-0963">Cytoplasm</keyword>
<evidence type="ECO:0000313" key="7">
    <source>
        <dbReference type="EMBL" id="MZR30423.1"/>
    </source>
</evidence>
<dbReference type="EMBL" id="WTUW01000002">
    <property type="protein sequence ID" value="MZR30423.1"/>
    <property type="molecule type" value="Genomic_DNA"/>
</dbReference>
<dbReference type="RefSeq" id="WP_161316217.1">
    <property type="nucleotide sequence ID" value="NZ_WTUW01000002.1"/>
</dbReference>
<dbReference type="Pfam" id="PF09278">
    <property type="entry name" value="MerR-DNA-bind"/>
    <property type="match status" value="1"/>
</dbReference>
<feature type="domain" description="HTH merR-type" evidence="6">
    <location>
        <begin position="1"/>
        <end position="70"/>
    </location>
</feature>
<dbReference type="InterPro" id="IPR047057">
    <property type="entry name" value="MerR_fam"/>
</dbReference>
<dbReference type="GO" id="GO:0045893">
    <property type="term" value="P:positive regulation of DNA-templated transcription"/>
    <property type="evidence" value="ECO:0007669"/>
    <property type="project" value="InterPro"/>
</dbReference>
<dbReference type="InterPro" id="IPR011789">
    <property type="entry name" value="CueR"/>
</dbReference>